<name>L8G5J6_PSED2</name>
<dbReference type="STRING" id="658429.L8G5J6"/>
<dbReference type="InterPro" id="IPR016590">
    <property type="entry name" value="Rhamnogalacturonase_B"/>
</dbReference>
<dbReference type="Proteomes" id="UP000011064">
    <property type="component" value="Unassembled WGS sequence"/>
</dbReference>
<dbReference type="GO" id="GO:0016837">
    <property type="term" value="F:carbon-oxygen lyase activity, acting on polysaccharides"/>
    <property type="evidence" value="ECO:0007669"/>
    <property type="project" value="InterPro"/>
</dbReference>
<accession>L8G5J6</accession>
<dbReference type="GO" id="GO:0045490">
    <property type="term" value="P:pectin catabolic process"/>
    <property type="evidence" value="ECO:0007669"/>
    <property type="project" value="TreeGrafter"/>
</dbReference>
<organism evidence="2 3">
    <name type="scientific">Pseudogymnoascus destructans (strain ATCC MYA-4855 / 20631-21)</name>
    <name type="common">Bat white-nose syndrome fungus</name>
    <name type="synonym">Geomyces destructans</name>
    <dbReference type="NCBI Taxonomy" id="658429"/>
    <lineage>
        <taxon>Eukaryota</taxon>
        <taxon>Fungi</taxon>
        <taxon>Dikarya</taxon>
        <taxon>Ascomycota</taxon>
        <taxon>Pezizomycotina</taxon>
        <taxon>Leotiomycetes</taxon>
        <taxon>Thelebolales</taxon>
        <taxon>Thelebolaceae</taxon>
        <taxon>Pseudogymnoascus</taxon>
    </lineage>
</organism>
<dbReference type="InterPro" id="IPR008979">
    <property type="entry name" value="Galactose-bd-like_sf"/>
</dbReference>
<evidence type="ECO:0000313" key="2">
    <source>
        <dbReference type="EMBL" id="ELR08530.1"/>
    </source>
</evidence>
<dbReference type="SUPFAM" id="SSF49785">
    <property type="entry name" value="Galactose-binding domain-like"/>
    <property type="match status" value="1"/>
</dbReference>
<keyword evidence="3" id="KW-1185">Reference proteome</keyword>
<sequence length="133" mass="14021">MPKKYTGHVLLIAGNPSKLSILHCKINLTANGSAFSDFPMALFKSVNTPATIKFTLSSAPSGTTTIRIGTTLSFAGARPVAKVNSWQGATPAALKKIDSRHQGNIITIDVASGSSGDTYLQPNVIFDAVELFN</sequence>
<dbReference type="VEuPathDB" id="FungiDB:GMDG_03229"/>
<dbReference type="AlphaFoldDB" id="L8G5J6"/>
<reference evidence="3" key="1">
    <citation type="submission" date="2010-09" db="EMBL/GenBank/DDBJ databases">
        <title>The genome sequence of Geomyces destructans 20631-21.</title>
        <authorList>
            <consortium name="The Broad Institute Genome Sequencing Platform"/>
            <person name="Cuomo C.A."/>
            <person name="Blehert D.S."/>
            <person name="Lorch J.M."/>
            <person name="Young S.K."/>
            <person name="Zeng Q."/>
            <person name="Gargeya S."/>
            <person name="Fitzgerald M."/>
            <person name="Haas B."/>
            <person name="Abouelleil A."/>
            <person name="Alvarado L."/>
            <person name="Arachchi H.M."/>
            <person name="Berlin A."/>
            <person name="Brown A."/>
            <person name="Chapman S.B."/>
            <person name="Chen Z."/>
            <person name="Dunbar C."/>
            <person name="Freedman E."/>
            <person name="Gearin G."/>
            <person name="Gellesch M."/>
            <person name="Goldberg J."/>
            <person name="Griggs A."/>
            <person name="Gujja S."/>
            <person name="Heiman D."/>
            <person name="Howarth C."/>
            <person name="Larson L."/>
            <person name="Lui A."/>
            <person name="MacDonald P.J.P."/>
            <person name="Montmayeur A."/>
            <person name="Murphy C."/>
            <person name="Neiman D."/>
            <person name="Pearson M."/>
            <person name="Priest M."/>
            <person name="Roberts A."/>
            <person name="Saif S."/>
            <person name="Shea T."/>
            <person name="Shenoy N."/>
            <person name="Sisk P."/>
            <person name="Stolte C."/>
            <person name="Sykes S."/>
            <person name="Wortman J."/>
            <person name="Nusbaum C."/>
            <person name="Birren B."/>
        </authorList>
    </citation>
    <scope>NUCLEOTIDE SEQUENCE [LARGE SCALE GENOMIC DNA]</scope>
    <source>
        <strain evidence="3">ATCC MYA-4855 / 20631-21</strain>
    </source>
</reference>
<feature type="domain" description="Rhamnogalacturonan lyase" evidence="1">
    <location>
        <begin position="16"/>
        <end position="100"/>
    </location>
</feature>
<dbReference type="PANTHER" id="PTHR36574:SF1">
    <property type="entry name" value="RHAMNOGALACTURONATE LYASE-RELATED"/>
    <property type="match status" value="1"/>
</dbReference>
<dbReference type="InterPro" id="IPR029411">
    <property type="entry name" value="RG-lyase_III"/>
</dbReference>
<dbReference type="HOGENOM" id="CLU_1907589_0_0_1"/>
<dbReference type="PANTHER" id="PTHR36574">
    <property type="entry name" value="RHAMNOGALACTURONATE LYASE-RELATED"/>
    <property type="match status" value="1"/>
</dbReference>
<protein>
    <recommendedName>
        <fullName evidence="1">Rhamnogalacturonan lyase domain-containing protein</fullName>
    </recommendedName>
</protein>
<gene>
    <name evidence="2" type="ORF">GMDG_03229</name>
</gene>
<evidence type="ECO:0000259" key="1">
    <source>
        <dbReference type="Pfam" id="PF14683"/>
    </source>
</evidence>
<dbReference type="EMBL" id="GL573218">
    <property type="protein sequence ID" value="ELR08530.1"/>
    <property type="molecule type" value="Genomic_DNA"/>
</dbReference>
<dbReference type="OrthoDB" id="114708at2759"/>
<dbReference type="InParanoid" id="L8G5J6"/>
<proteinExistence type="predicted"/>
<evidence type="ECO:0000313" key="3">
    <source>
        <dbReference type="Proteomes" id="UP000011064"/>
    </source>
</evidence>
<dbReference type="Pfam" id="PF14683">
    <property type="entry name" value="CBM-like"/>
    <property type="match status" value="1"/>
</dbReference>
<dbReference type="Gene3D" id="2.60.120.260">
    <property type="entry name" value="Galactose-binding domain-like"/>
    <property type="match status" value="2"/>
</dbReference>